<evidence type="ECO:0000313" key="1">
    <source>
        <dbReference type="EMBL" id="KEG00163.1"/>
    </source>
</evidence>
<organism evidence="1 2">
    <name type="scientific">Plasmodium vinckei vinckei</name>
    <dbReference type="NCBI Taxonomy" id="54757"/>
    <lineage>
        <taxon>Eukaryota</taxon>
        <taxon>Sar</taxon>
        <taxon>Alveolata</taxon>
        <taxon>Apicomplexa</taxon>
        <taxon>Aconoidasida</taxon>
        <taxon>Haemosporida</taxon>
        <taxon>Plasmodiidae</taxon>
        <taxon>Plasmodium</taxon>
        <taxon>Plasmodium (Vinckeia)</taxon>
    </lineage>
</organism>
<protein>
    <recommendedName>
        <fullName evidence="3">PIR protein CIR protein</fullName>
    </recommendedName>
</protein>
<evidence type="ECO:0008006" key="3">
    <source>
        <dbReference type="Google" id="ProtNLM"/>
    </source>
</evidence>
<reference evidence="1 2" key="1">
    <citation type="submission" date="2013-02" db="EMBL/GenBank/DDBJ databases">
        <title>The Genome Sequence of Plasmodium vinckei vinckei.</title>
        <authorList>
            <consortium name="The Broad Institute Genome Sequencing Platform"/>
            <consortium name="The Broad Institute Genome Sequencing Center for Infectious Disease"/>
            <person name="Neafsey D."/>
            <person name="Cheeseman I."/>
            <person name="Volkman S."/>
            <person name="Adams J."/>
            <person name="Walker B."/>
            <person name="Young S.K."/>
            <person name="Zeng Q."/>
            <person name="Gargeya S."/>
            <person name="Fitzgerald M."/>
            <person name="Haas B."/>
            <person name="Abouelleil A."/>
            <person name="Alvarado L."/>
            <person name="Arachchi H.M."/>
            <person name="Berlin A.M."/>
            <person name="Chapman S.B."/>
            <person name="Dewar J."/>
            <person name="Goldberg J."/>
            <person name="Griggs A."/>
            <person name="Gujja S."/>
            <person name="Hansen M."/>
            <person name="Howarth C."/>
            <person name="Imamovic A."/>
            <person name="Larimer J."/>
            <person name="McCowan C."/>
            <person name="Murphy C."/>
            <person name="Neiman D."/>
            <person name="Pearson M."/>
            <person name="Priest M."/>
            <person name="Roberts A."/>
            <person name="Saif S."/>
            <person name="Shea T."/>
            <person name="Sisk P."/>
            <person name="Sykes S."/>
            <person name="Wortman J."/>
            <person name="Nusbaum C."/>
            <person name="Birren B."/>
        </authorList>
    </citation>
    <scope>NUCLEOTIDE SEQUENCE [LARGE SCALE GENOMIC DNA]</scope>
    <source>
        <strain evidence="2">vinckei</strain>
    </source>
</reference>
<dbReference type="NCBIfam" id="TIGR01590">
    <property type="entry name" value="yir-bir-cir_Pla"/>
    <property type="match status" value="2"/>
</dbReference>
<gene>
    <name evidence="1" type="ORF">YYE_04987</name>
</gene>
<dbReference type="EMBL" id="KL446973">
    <property type="protein sequence ID" value="KEG00163.1"/>
    <property type="molecule type" value="Genomic_DNA"/>
</dbReference>
<name>A0A081I905_PLAVN</name>
<accession>A0A081I905</accession>
<sequence>MENSSSDIKDVYKDIYTINDYFYEDNGQLIVNTKHKSIDDYCHSWCDSGEGICHDYFQLASCSVFYLLNNLMDKFDSKYDKLVEYAILWLSYKLNQHSKHSGTNLNDFYTNYIEKNNDYNNTINDDDNMTYKEIINRKKDLIDMNINEISKFNRPFNILFQMYYNYHVEDWNYDKNLGYAKSFAEEFEELNEYSKNREGSPYTQILSTLSNDYDNLKNKYSENISCNFPSISKVNLPKSSVENYGKVDEQILGQSSYSIEDVYTVFNKIDREFGVNADGSEFANESIHQYCPYINPTASNYCLDYFQSASSGVFHLLTNLKDKNGLEDDKLAEYAILWLSYKLNQHSKHSGTKLNDFYTNHIENNNYYNKNIKDNGSTYKDIIDKRKDLMNMNINEISKFNYPFSILCSLYKGIKKNGLDCTKYSIPANNFADVFEKLNNDSSIIGNASYRKLLSTLSDDYNNLKNKYGNDESCDFPTLSPVKTSLSSSIASKLIPGLSTFAIPAFLGIAYKYSLFGIDKVFQRQYIRNKLKKIKNKMKLNI</sequence>
<dbReference type="Proteomes" id="UP000030681">
    <property type="component" value="Unassembled WGS sequence"/>
</dbReference>
<dbReference type="AlphaFoldDB" id="A0A081I905"/>
<proteinExistence type="predicted"/>
<dbReference type="InterPro" id="IPR006477">
    <property type="entry name" value="Yir_bir_cir"/>
</dbReference>
<evidence type="ECO:0000313" key="2">
    <source>
        <dbReference type="Proteomes" id="UP000030681"/>
    </source>
</evidence>
<dbReference type="Pfam" id="PF06022">
    <property type="entry name" value="Cir_Bir_Yir"/>
    <property type="match status" value="2"/>
</dbReference>